<evidence type="ECO:0000256" key="2">
    <source>
        <dbReference type="ARBA" id="ARBA00022723"/>
    </source>
</evidence>
<feature type="compositionally biased region" description="Low complexity" evidence="6">
    <location>
        <begin position="127"/>
        <end position="138"/>
    </location>
</feature>
<evidence type="ECO:0000256" key="1">
    <source>
        <dbReference type="ARBA" id="ARBA00022448"/>
    </source>
</evidence>
<feature type="signal peptide" evidence="7">
    <location>
        <begin position="1"/>
        <end position="25"/>
    </location>
</feature>
<keyword evidence="1" id="KW-0813">Transport</keyword>
<dbReference type="GO" id="GO:0005886">
    <property type="term" value="C:plasma membrane"/>
    <property type="evidence" value="ECO:0007669"/>
    <property type="project" value="TreeGrafter"/>
</dbReference>
<accession>A0A371E5A2</accession>
<dbReference type="PANTHER" id="PTHR33021">
    <property type="entry name" value="BLUE COPPER PROTEIN"/>
    <property type="match status" value="1"/>
</dbReference>
<feature type="chain" id="PRO_5016563303" description="Phytocyanin domain-containing protein" evidence="7">
    <location>
        <begin position="26"/>
        <end position="205"/>
    </location>
</feature>
<evidence type="ECO:0000256" key="6">
    <source>
        <dbReference type="SAM" id="MobiDB-lite"/>
    </source>
</evidence>
<organism evidence="9 10">
    <name type="scientific">Mucuna pruriens</name>
    <name type="common">Velvet bean</name>
    <name type="synonym">Dolichos pruriens</name>
    <dbReference type="NCBI Taxonomy" id="157652"/>
    <lineage>
        <taxon>Eukaryota</taxon>
        <taxon>Viridiplantae</taxon>
        <taxon>Streptophyta</taxon>
        <taxon>Embryophyta</taxon>
        <taxon>Tracheophyta</taxon>
        <taxon>Spermatophyta</taxon>
        <taxon>Magnoliopsida</taxon>
        <taxon>eudicotyledons</taxon>
        <taxon>Gunneridae</taxon>
        <taxon>Pentapetalae</taxon>
        <taxon>rosids</taxon>
        <taxon>fabids</taxon>
        <taxon>Fabales</taxon>
        <taxon>Fabaceae</taxon>
        <taxon>Papilionoideae</taxon>
        <taxon>50 kb inversion clade</taxon>
        <taxon>NPAAA clade</taxon>
        <taxon>indigoferoid/millettioid clade</taxon>
        <taxon>Phaseoleae</taxon>
        <taxon>Mucuna</taxon>
    </lineage>
</organism>
<proteinExistence type="predicted"/>
<feature type="domain" description="Phytocyanin" evidence="8">
    <location>
        <begin position="26"/>
        <end position="132"/>
    </location>
</feature>
<dbReference type="AlphaFoldDB" id="A0A371E5A2"/>
<dbReference type="Proteomes" id="UP000257109">
    <property type="component" value="Unassembled WGS sequence"/>
</dbReference>
<protein>
    <recommendedName>
        <fullName evidence="8">Phytocyanin domain-containing protein</fullName>
    </recommendedName>
</protein>
<dbReference type="InterPro" id="IPR003245">
    <property type="entry name" value="Phytocyanin_dom"/>
</dbReference>
<evidence type="ECO:0000313" key="9">
    <source>
        <dbReference type="EMBL" id="RDX61183.1"/>
    </source>
</evidence>
<feature type="compositionally biased region" description="Low complexity" evidence="6">
    <location>
        <begin position="160"/>
        <end position="175"/>
    </location>
</feature>
<comment type="caution">
    <text evidence="9">The sequence shown here is derived from an EMBL/GenBank/DDBJ whole genome shotgun (WGS) entry which is preliminary data.</text>
</comment>
<evidence type="ECO:0000256" key="3">
    <source>
        <dbReference type="ARBA" id="ARBA00022982"/>
    </source>
</evidence>
<dbReference type="PROSITE" id="PS51485">
    <property type="entry name" value="PHYTOCYANIN"/>
    <property type="match status" value="1"/>
</dbReference>
<feature type="region of interest" description="Disordered" evidence="6">
    <location>
        <begin position="127"/>
        <end position="186"/>
    </location>
</feature>
<feature type="compositionally biased region" description="Pro residues" evidence="6">
    <location>
        <begin position="139"/>
        <end position="159"/>
    </location>
</feature>
<name>A0A371E5A2_MUCPR</name>
<feature type="non-terminal residue" evidence="9">
    <location>
        <position position="1"/>
    </location>
</feature>
<evidence type="ECO:0000313" key="10">
    <source>
        <dbReference type="Proteomes" id="UP000257109"/>
    </source>
</evidence>
<dbReference type="GO" id="GO:0009055">
    <property type="term" value="F:electron transfer activity"/>
    <property type="evidence" value="ECO:0007669"/>
    <property type="project" value="InterPro"/>
</dbReference>
<keyword evidence="10" id="KW-1185">Reference proteome</keyword>
<sequence length="205" mass="20875">MGQLHNMAILIAIAFAATILKNTEAAEYTVGGNNTGWTSSPPGGASFYSNWASNITFREGDTLVFNFVSGSHTVAELTDKASFNSCNVNQNNGVISTSPATVTLNRSGEHYFACTIQGHCSGGQKLSVTVTGSSTTPGSAPPPAQGPSPPPSGTIPTPPSSEGTPPQSSPTEPGSTTPPPSPGSATSVVATFSLLLITIVFNSLF</sequence>
<dbReference type="Gene3D" id="2.60.40.420">
    <property type="entry name" value="Cupredoxins - blue copper proteins"/>
    <property type="match status" value="1"/>
</dbReference>
<gene>
    <name evidence="9" type="ORF">CR513_60611</name>
</gene>
<evidence type="ECO:0000259" key="8">
    <source>
        <dbReference type="PROSITE" id="PS51485"/>
    </source>
</evidence>
<keyword evidence="5" id="KW-0325">Glycoprotein</keyword>
<dbReference type="OrthoDB" id="5421909at2759"/>
<evidence type="ECO:0000256" key="7">
    <source>
        <dbReference type="SAM" id="SignalP"/>
    </source>
</evidence>
<reference evidence="9" key="1">
    <citation type="submission" date="2018-05" db="EMBL/GenBank/DDBJ databases">
        <title>Draft genome of Mucuna pruriens seed.</title>
        <authorList>
            <person name="Nnadi N.E."/>
            <person name="Vos R."/>
            <person name="Hasami M.H."/>
            <person name="Devisetty U.K."/>
            <person name="Aguiy J.C."/>
        </authorList>
    </citation>
    <scope>NUCLEOTIDE SEQUENCE [LARGE SCALE GENOMIC DNA]</scope>
    <source>
        <strain evidence="9">JCA_2017</strain>
    </source>
</reference>
<keyword evidence="4" id="KW-0186">Copper</keyword>
<dbReference type="InterPro" id="IPR039391">
    <property type="entry name" value="Phytocyanin-like"/>
</dbReference>
<dbReference type="SUPFAM" id="SSF49503">
    <property type="entry name" value="Cupredoxins"/>
    <property type="match status" value="1"/>
</dbReference>
<keyword evidence="3" id="KW-0249">Electron transport</keyword>
<keyword evidence="2" id="KW-0479">Metal-binding</keyword>
<dbReference type="GO" id="GO:0046872">
    <property type="term" value="F:metal ion binding"/>
    <property type="evidence" value="ECO:0007669"/>
    <property type="project" value="UniProtKB-KW"/>
</dbReference>
<dbReference type="PANTHER" id="PTHR33021:SF189">
    <property type="entry name" value="CUCUMBER PEELING CUPREDOXIN-LIKE"/>
    <property type="match status" value="1"/>
</dbReference>
<dbReference type="InterPro" id="IPR008972">
    <property type="entry name" value="Cupredoxin"/>
</dbReference>
<dbReference type="Pfam" id="PF02298">
    <property type="entry name" value="Cu_bind_like"/>
    <property type="match status" value="1"/>
</dbReference>
<evidence type="ECO:0000256" key="5">
    <source>
        <dbReference type="ARBA" id="ARBA00023180"/>
    </source>
</evidence>
<dbReference type="FunFam" id="2.60.40.420:FF:000003">
    <property type="entry name" value="Blue copper"/>
    <property type="match status" value="1"/>
</dbReference>
<evidence type="ECO:0000256" key="4">
    <source>
        <dbReference type="ARBA" id="ARBA00023008"/>
    </source>
</evidence>
<dbReference type="EMBL" id="QJKJ01016298">
    <property type="protein sequence ID" value="RDX61183.1"/>
    <property type="molecule type" value="Genomic_DNA"/>
</dbReference>
<keyword evidence="7" id="KW-0732">Signal</keyword>